<feature type="transmembrane region" description="Helical" evidence="9">
    <location>
        <begin position="292"/>
        <end position="320"/>
    </location>
</feature>
<feature type="transmembrane region" description="Helical" evidence="9">
    <location>
        <begin position="205"/>
        <end position="226"/>
    </location>
</feature>
<evidence type="ECO:0000256" key="1">
    <source>
        <dbReference type="ARBA" id="ARBA00004477"/>
    </source>
</evidence>
<evidence type="ECO:0000256" key="5">
    <source>
        <dbReference type="ARBA" id="ARBA00022692"/>
    </source>
</evidence>
<evidence type="ECO:0000256" key="6">
    <source>
        <dbReference type="ARBA" id="ARBA00022824"/>
    </source>
</evidence>
<dbReference type="EMBL" id="VIIS01001723">
    <property type="protein sequence ID" value="KAF0293764.1"/>
    <property type="molecule type" value="Genomic_DNA"/>
</dbReference>
<dbReference type="InterPro" id="IPR009600">
    <property type="entry name" value="PIG-U"/>
</dbReference>
<comment type="similarity">
    <text evidence="3">Belongs to the PIGU family.</text>
</comment>
<evidence type="ECO:0000256" key="3">
    <source>
        <dbReference type="ARBA" id="ARBA00010026"/>
    </source>
</evidence>
<dbReference type="GO" id="GO:0006506">
    <property type="term" value="P:GPI anchor biosynthetic process"/>
    <property type="evidence" value="ECO:0007669"/>
    <property type="project" value="UniProtKB-UniPathway"/>
</dbReference>
<protein>
    <submittedName>
        <fullName evidence="10">Phosphatidylinositol glycan anchor biosynthesis class U protein</fullName>
    </submittedName>
</protein>
<dbReference type="GO" id="GO:0042765">
    <property type="term" value="C:GPI-anchor transamidase complex"/>
    <property type="evidence" value="ECO:0007669"/>
    <property type="project" value="InterPro"/>
</dbReference>
<feature type="transmembrane region" description="Helical" evidence="9">
    <location>
        <begin position="238"/>
        <end position="256"/>
    </location>
</feature>
<comment type="pathway">
    <text evidence="2">Glycolipid biosynthesis; glycosylphosphatidylinositol-anchor biosynthesis.</text>
</comment>
<keyword evidence="6" id="KW-0256">Endoplasmic reticulum</keyword>
<comment type="subcellular location">
    <subcellularLocation>
        <location evidence="1">Endoplasmic reticulum membrane</location>
        <topology evidence="1">Multi-pass membrane protein</topology>
    </subcellularLocation>
</comment>
<accession>A0A6A4VQD6</accession>
<feature type="transmembrane region" description="Helical" evidence="9">
    <location>
        <begin position="332"/>
        <end position="357"/>
    </location>
</feature>
<dbReference type="UniPathway" id="UPA00196"/>
<proteinExistence type="inferred from homology"/>
<evidence type="ECO:0000256" key="4">
    <source>
        <dbReference type="ARBA" id="ARBA00022502"/>
    </source>
</evidence>
<evidence type="ECO:0000256" key="2">
    <source>
        <dbReference type="ARBA" id="ARBA00004687"/>
    </source>
</evidence>
<name>A0A6A4VQD6_AMPAM</name>
<dbReference type="Pfam" id="PF06728">
    <property type="entry name" value="PIG-U"/>
    <property type="match status" value="1"/>
</dbReference>
<feature type="transmembrane region" description="Helical" evidence="9">
    <location>
        <begin position="168"/>
        <end position="193"/>
    </location>
</feature>
<feature type="transmembrane region" description="Helical" evidence="9">
    <location>
        <begin position="74"/>
        <end position="97"/>
    </location>
</feature>
<dbReference type="PANTHER" id="PTHR13121:SF0">
    <property type="entry name" value="PHOSPHATIDYLINOSITOL GLYCAN ANCHOR BIOSYNTHESIS CLASS U PROTEIN"/>
    <property type="match status" value="1"/>
</dbReference>
<keyword evidence="8 9" id="KW-0472">Membrane</keyword>
<feature type="transmembrane region" description="Helical" evidence="9">
    <location>
        <begin position="263"/>
        <end position="280"/>
    </location>
</feature>
<reference evidence="10 11" key="1">
    <citation type="submission" date="2019-07" db="EMBL/GenBank/DDBJ databases">
        <title>Draft genome assembly of a fouling barnacle, Amphibalanus amphitrite (Darwin, 1854): The first reference genome for Thecostraca.</title>
        <authorList>
            <person name="Kim W."/>
        </authorList>
    </citation>
    <scope>NUCLEOTIDE SEQUENCE [LARGE SCALE GENOMIC DNA]</scope>
    <source>
        <strain evidence="10">SNU_AA5</strain>
        <tissue evidence="10">Soma without cirri and trophi</tissue>
    </source>
</reference>
<keyword evidence="4" id="KW-0337">GPI-anchor biosynthesis</keyword>
<evidence type="ECO:0000313" key="10">
    <source>
        <dbReference type="EMBL" id="KAF0293764.1"/>
    </source>
</evidence>
<sequence length="412" mass="45565">MMEPLLLIGGAFVRLYLMHNDFFKNLCDGTIFSTPVSSWKRVTEGSYLMGQDISPYEGDMVHEPPLTLLLYNLLLQNFAGIVPAFFILVDLLTAHILKRTADKFVQKQERPAVRSGAAPPSSPSPVPLIVAAVYLFNPCTAVSCAALSTAGLHQLPLALVFYAAVTERWWVCLCSLSVSCYLDLYPVVLLAPLLAAVGAAGRSRLLAALLAAGCWAGLLLLSAHALGDWSFLRSTYGFILWTWDLSPNVGLFWYFFTEMFQHFESLFIATFQINAFIYAVPLTLRFRGQPVLVMFALLVLMVTFKSYPSVAEAGLYLALLPLWRPLAPHARYGFVVTCFYASVMVLAPVMWTLWIHAGSANANFFFAVTLAYNAAQIFLVTDLLFAQLKRDHVLTHGSAKEVEGKPAKLVLC</sequence>
<dbReference type="PANTHER" id="PTHR13121">
    <property type="entry name" value="GPI TRANSAMIDASE COMPONENT PIG-U"/>
    <property type="match status" value="1"/>
</dbReference>
<evidence type="ECO:0000313" key="11">
    <source>
        <dbReference type="Proteomes" id="UP000440578"/>
    </source>
</evidence>
<dbReference type="AlphaFoldDB" id="A0A6A4VQD6"/>
<feature type="transmembrane region" description="Helical" evidence="9">
    <location>
        <begin position="363"/>
        <end position="385"/>
    </location>
</feature>
<keyword evidence="11" id="KW-1185">Reference proteome</keyword>
<organism evidence="10 11">
    <name type="scientific">Amphibalanus amphitrite</name>
    <name type="common">Striped barnacle</name>
    <name type="synonym">Balanus amphitrite</name>
    <dbReference type="NCBI Taxonomy" id="1232801"/>
    <lineage>
        <taxon>Eukaryota</taxon>
        <taxon>Metazoa</taxon>
        <taxon>Ecdysozoa</taxon>
        <taxon>Arthropoda</taxon>
        <taxon>Crustacea</taxon>
        <taxon>Multicrustacea</taxon>
        <taxon>Cirripedia</taxon>
        <taxon>Thoracica</taxon>
        <taxon>Thoracicalcarea</taxon>
        <taxon>Balanomorpha</taxon>
        <taxon>Balanoidea</taxon>
        <taxon>Balanidae</taxon>
        <taxon>Amphibalaninae</taxon>
        <taxon>Amphibalanus</taxon>
    </lineage>
</organism>
<evidence type="ECO:0000256" key="8">
    <source>
        <dbReference type="ARBA" id="ARBA00023136"/>
    </source>
</evidence>
<keyword evidence="5 9" id="KW-0812">Transmembrane</keyword>
<dbReference type="GO" id="GO:0016255">
    <property type="term" value="P:attachment of GPI anchor to protein"/>
    <property type="evidence" value="ECO:0007669"/>
    <property type="project" value="InterPro"/>
</dbReference>
<keyword evidence="7 9" id="KW-1133">Transmembrane helix</keyword>
<dbReference type="Proteomes" id="UP000440578">
    <property type="component" value="Unassembled WGS sequence"/>
</dbReference>
<evidence type="ECO:0000256" key="9">
    <source>
        <dbReference type="SAM" id="Phobius"/>
    </source>
</evidence>
<gene>
    <name evidence="10" type="primary">PIGU_0</name>
    <name evidence="10" type="ORF">FJT64_008490</name>
</gene>
<comment type="caution">
    <text evidence="10">The sequence shown here is derived from an EMBL/GenBank/DDBJ whole genome shotgun (WGS) entry which is preliminary data.</text>
</comment>
<evidence type="ECO:0000256" key="7">
    <source>
        <dbReference type="ARBA" id="ARBA00022989"/>
    </source>
</evidence>
<dbReference type="OrthoDB" id="549017at2759"/>